<accession>A0ABV8AD80</accession>
<feature type="transmembrane region" description="Helical" evidence="1">
    <location>
        <begin position="65"/>
        <end position="84"/>
    </location>
</feature>
<keyword evidence="1" id="KW-0472">Membrane</keyword>
<organism evidence="2 3">
    <name type="scientific">Winogradskyella maritima</name>
    <dbReference type="NCBI Taxonomy" id="1517766"/>
    <lineage>
        <taxon>Bacteria</taxon>
        <taxon>Pseudomonadati</taxon>
        <taxon>Bacteroidota</taxon>
        <taxon>Flavobacteriia</taxon>
        <taxon>Flavobacteriales</taxon>
        <taxon>Flavobacteriaceae</taxon>
        <taxon>Winogradskyella</taxon>
    </lineage>
</organism>
<dbReference type="EMBL" id="JBHSAT010000004">
    <property type="protein sequence ID" value="MFC3876028.1"/>
    <property type="molecule type" value="Genomic_DNA"/>
</dbReference>
<dbReference type="RefSeq" id="WP_386096570.1">
    <property type="nucleotide sequence ID" value="NZ_JBHSAT010000004.1"/>
</dbReference>
<keyword evidence="3" id="KW-1185">Reference proteome</keyword>
<keyword evidence="1" id="KW-1133">Transmembrane helix</keyword>
<evidence type="ECO:0000313" key="3">
    <source>
        <dbReference type="Proteomes" id="UP001595812"/>
    </source>
</evidence>
<name>A0ABV8AD80_9FLAO</name>
<proteinExistence type="predicted"/>
<evidence type="ECO:0000256" key="1">
    <source>
        <dbReference type="SAM" id="Phobius"/>
    </source>
</evidence>
<feature type="transmembrane region" description="Helical" evidence="1">
    <location>
        <begin position="90"/>
        <end position="110"/>
    </location>
</feature>
<comment type="caution">
    <text evidence="2">The sequence shown here is derived from an EMBL/GenBank/DDBJ whole genome shotgun (WGS) entry which is preliminary data.</text>
</comment>
<keyword evidence="1" id="KW-0812">Transmembrane</keyword>
<dbReference type="Gene3D" id="2.40.50.140">
    <property type="entry name" value="Nucleic acid-binding proteins"/>
    <property type="match status" value="1"/>
</dbReference>
<feature type="transmembrane region" description="Helical" evidence="1">
    <location>
        <begin position="14"/>
        <end position="35"/>
    </location>
</feature>
<protein>
    <recommendedName>
        <fullName evidence="4">NfeD-like C-terminal domain-containing protein</fullName>
    </recommendedName>
</protein>
<gene>
    <name evidence="2" type="ORF">ACFOSX_02190</name>
</gene>
<evidence type="ECO:0008006" key="4">
    <source>
        <dbReference type="Google" id="ProtNLM"/>
    </source>
</evidence>
<reference evidence="3" key="1">
    <citation type="journal article" date="2019" name="Int. J. Syst. Evol. Microbiol.">
        <title>The Global Catalogue of Microorganisms (GCM) 10K type strain sequencing project: providing services to taxonomists for standard genome sequencing and annotation.</title>
        <authorList>
            <consortium name="The Broad Institute Genomics Platform"/>
            <consortium name="The Broad Institute Genome Sequencing Center for Infectious Disease"/>
            <person name="Wu L."/>
            <person name="Ma J."/>
        </authorList>
    </citation>
    <scope>NUCLEOTIDE SEQUENCE [LARGE SCALE GENOMIC DNA]</scope>
    <source>
        <strain evidence="3">CECT 8979</strain>
    </source>
</reference>
<dbReference type="Proteomes" id="UP001595812">
    <property type="component" value="Unassembled WGS sequence"/>
</dbReference>
<sequence length="210" mass="23014">MADWYSNLEFLPKLYWTIAILGSIIFTIVMIMAFAGGEADGIEDVDSDIESDTGIGFQFLTFKNLVGFFTIFGWSGIACIDAGLTPTLTVVISVISGLIMMTIMASLFYFMSKLTDSGTLNYKNALDAIGEVYLPIGADRSKMGKVSIRVQGTMRELDALTDSFQDLKTGTIIKVVDVTKNGILIVDHTRKPIEPQKPNNYEITEHAGDS</sequence>
<evidence type="ECO:0000313" key="2">
    <source>
        <dbReference type="EMBL" id="MFC3876028.1"/>
    </source>
</evidence>
<dbReference type="InterPro" id="IPR012340">
    <property type="entry name" value="NA-bd_OB-fold"/>
</dbReference>